<dbReference type="PROSITE" id="PS51187">
    <property type="entry name" value="AUTOINDUCER_SYNTH_2"/>
    <property type="match status" value="1"/>
</dbReference>
<dbReference type="GO" id="GO:0009372">
    <property type="term" value="P:quorum sensing"/>
    <property type="evidence" value="ECO:0007669"/>
    <property type="project" value="UniProtKB-UniRule"/>
</dbReference>
<dbReference type="GO" id="GO:0061579">
    <property type="term" value="F:N-acyl homoserine lactone synthase activity"/>
    <property type="evidence" value="ECO:0007669"/>
    <property type="project" value="UniProtKB-UniRule"/>
</dbReference>
<keyword evidence="4 8" id="KW-0949">S-adenosyl-L-methionine</keyword>
<evidence type="ECO:0000256" key="8">
    <source>
        <dbReference type="RuleBase" id="RU361135"/>
    </source>
</evidence>
<dbReference type="Gene3D" id="3.40.630.30">
    <property type="match status" value="1"/>
</dbReference>
<dbReference type="InterPro" id="IPR018311">
    <property type="entry name" value="Autoind_synth_CS"/>
</dbReference>
<evidence type="ECO:0000256" key="5">
    <source>
        <dbReference type="ARBA" id="ARBA00022929"/>
    </source>
</evidence>
<evidence type="ECO:0000256" key="1">
    <source>
        <dbReference type="ARBA" id="ARBA00012340"/>
    </source>
</evidence>
<reference evidence="9 10" key="1">
    <citation type="journal article" date="2013" name="Genome Announc.">
        <title>Genome sequences for three denitrifying bacterial strains isolated from a uranium- and nitrate-contaminated subsurface environment.</title>
        <authorList>
            <person name="Venkatramanan R."/>
            <person name="Prakash O."/>
            <person name="Woyke T."/>
            <person name="Chain P."/>
            <person name="Goodwin L.A."/>
            <person name="Watson D."/>
            <person name="Brooks S."/>
            <person name="Kostka J.E."/>
            <person name="Green S.J."/>
        </authorList>
    </citation>
    <scope>NUCLEOTIDE SEQUENCE [LARGE SCALE GENOMIC DNA]</scope>
    <source>
        <strain evidence="9 10">1NES1</strain>
    </source>
</reference>
<dbReference type="PANTHER" id="PTHR39322">
    <property type="entry name" value="ACYL-HOMOSERINE-LACTONE SYNTHASE"/>
    <property type="match status" value="1"/>
</dbReference>
<proteinExistence type="inferred from homology"/>
<sequence>MLQLITPDRYGEFIDDLAEMHRLRYRIFKERLGWDVQTSGDMEIDEFDACRPVYLLQRDEDGRVQGSVRLLPTSGPTMVRDTFPALLDGEAAPSSDAIWESSRFGVDLGTRQAKTAGSIARATYELFAGMIEFGLMRHLSDIVTVTDARMERILCRAHWPLRRLGSPRPIGRTLAVAGYLEVSWDQLRCVQEAGGLRGVSDQLGAKLDFAMSESMIVRSTASSLDPASVADSREQRVE</sequence>
<keyword evidence="2 7" id="KW-0673">Quorum sensing</keyword>
<organism evidence="9 10">
    <name type="scientific">Hyphomicrobium denitrificans 1NES1</name>
    <dbReference type="NCBI Taxonomy" id="670307"/>
    <lineage>
        <taxon>Bacteria</taxon>
        <taxon>Pseudomonadati</taxon>
        <taxon>Pseudomonadota</taxon>
        <taxon>Alphaproteobacteria</taxon>
        <taxon>Hyphomicrobiales</taxon>
        <taxon>Hyphomicrobiaceae</taxon>
        <taxon>Hyphomicrobium</taxon>
    </lineage>
</organism>
<protein>
    <recommendedName>
        <fullName evidence="1 8">Acyl-homoserine-lactone synthase</fullName>
        <ecNumber evidence="1 8">2.3.1.184</ecNumber>
    </recommendedName>
    <alternativeName>
        <fullName evidence="8">Autoinducer synthesis protein</fullName>
    </alternativeName>
</protein>
<accession>N0BBV6</accession>
<dbReference type="Pfam" id="PF00765">
    <property type="entry name" value="Autoind_synth"/>
    <property type="match status" value="1"/>
</dbReference>
<evidence type="ECO:0000313" key="9">
    <source>
        <dbReference type="EMBL" id="AGK59752.1"/>
    </source>
</evidence>
<evidence type="ECO:0000256" key="2">
    <source>
        <dbReference type="ARBA" id="ARBA00022654"/>
    </source>
</evidence>
<evidence type="ECO:0000313" key="10">
    <source>
        <dbReference type="Proteomes" id="UP000005952"/>
    </source>
</evidence>
<evidence type="ECO:0000256" key="7">
    <source>
        <dbReference type="PROSITE-ProRule" id="PRU00533"/>
    </source>
</evidence>
<dbReference type="OrthoDB" id="6169313at2"/>
<keyword evidence="3 8" id="KW-0808">Transferase</keyword>
<dbReference type="eggNOG" id="COG3916">
    <property type="taxonomic scope" value="Bacteria"/>
</dbReference>
<evidence type="ECO:0000256" key="4">
    <source>
        <dbReference type="ARBA" id="ARBA00022691"/>
    </source>
</evidence>
<keyword evidence="5 7" id="KW-0071">Autoinducer synthesis</keyword>
<comment type="similarity">
    <text evidence="7 8">Belongs to the autoinducer synthase family.</text>
</comment>
<name>N0BBV6_9HYPH</name>
<dbReference type="PANTHER" id="PTHR39322:SF1">
    <property type="entry name" value="ISOVALERYL-HOMOSERINE LACTONE SYNTHASE"/>
    <property type="match status" value="1"/>
</dbReference>
<comment type="catalytic activity">
    <reaction evidence="6 8">
        <text>a fatty acyl-[ACP] + S-adenosyl-L-methionine = an N-acyl-L-homoserine lactone + S-methyl-5'-thioadenosine + holo-[ACP] + H(+)</text>
        <dbReference type="Rhea" id="RHEA:10096"/>
        <dbReference type="Rhea" id="RHEA-COMP:9685"/>
        <dbReference type="Rhea" id="RHEA-COMP:14125"/>
        <dbReference type="ChEBI" id="CHEBI:15378"/>
        <dbReference type="ChEBI" id="CHEBI:17509"/>
        <dbReference type="ChEBI" id="CHEBI:55474"/>
        <dbReference type="ChEBI" id="CHEBI:59789"/>
        <dbReference type="ChEBI" id="CHEBI:64479"/>
        <dbReference type="ChEBI" id="CHEBI:138651"/>
        <dbReference type="EC" id="2.3.1.184"/>
    </reaction>
</comment>
<dbReference type="InterPro" id="IPR016181">
    <property type="entry name" value="Acyl_CoA_acyltransferase"/>
</dbReference>
<evidence type="ECO:0000256" key="3">
    <source>
        <dbReference type="ARBA" id="ARBA00022679"/>
    </source>
</evidence>
<dbReference type="PRINTS" id="PR01549">
    <property type="entry name" value="AUTOINDCRSYN"/>
</dbReference>
<dbReference type="Proteomes" id="UP000005952">
    <property type="component" value="Chromosome"/>
</dbReference>
<gene>
    <name evidence="9" type="ORF">HYPDE_40418</name>
</gene>
<dbReference type="EC" id="2.3.1.184" evidence="1 8"/>
<dbReference type="AlphaFoldDB" id="N0BBV6"/>
<dbReference type="KEGG" id="hdt:HYPDE_40418"/>
<dbReference type="RefSeq" id="WP_015599767.1">
    <property type="nucleotide sequence ID" value="NC_021172.1"/>
</dbReference>
<dbReference type="SUPFAM" id="SSF55729">
    <property type="entry name" value="Acyl-CoA N-acyltransferases (Nat)"/>
    <property type="match status" value="1"/>
</dbReference>
<keyword evidence="10" id="KW-1185">Reference proteome</keyword>
<dbReference type="HOGENOM" id="CLU_085711_4_0_5"/>
<dbReference type="PROSITE" id="PS00949">
    <property type="entry name" value="AUTOINDUCER_SYNTH_1"/>
    <property type="match status" value="1"/>
</dbReference>
<dbReference type="GO" id="GO:0007165">
    <property type="term" value="P:signal transduction"/>
    <property type="evidence" value="ECO:0007669"/>
    <property type="project" value="TreeGrafter"/>
</dbReference>
<dbReference type="InterPro" id="IPR001690">
    <property type="entry name" value="Autoind_synthase"/>
</dbReference>
<dbReference type="EMBL" id="CP005587">
    <property type="protein sequence ID" value="AGK59752.1"/>
    <property type="molecule type" value="Genomic_DNA"/>
</dbReference>
<evidence type="ECO:0000256" key="6">
    <source>
        <dbReference type="ARBA" id="ARBA00048576"/>
    </source>
</evidence>
<dbReference type="STRING" id="670307.HYPDE_40418"/>